<evidence type="ECO:0000313" key="2">
    <source>
        <dbReference type="Proteomes" id="UP000688137"/>
    </source>
</evidence>
<dbReference type="AlphaFoldDB" id="A0A8S1PRI5"/>
<dbReference type="InterPro" id="IPR051291">
    <property type="entry name" value="CIMAP"/>
</dbReference>
<dbReference type="OMA" id="MWQSGIM"/>
<dbReference type="PANTHER" id="PTHR21580:SF28">
    <property type="entry name" value="BOREALIN N-TERMINAL DOMAIN-CONTAINING PROTEIN-RELATED"/>
    <property type="match status" value="1"/>
</dbReference>
<comment type="caution">
    <text evidence="1">The sequence shown here is derived from an EMBL/GenBank/DDBJ whole genome shotgun (WGS) entry which is preliminary data.</text>
</comment>
<accession>A0A8S1PRI5</accession>
<dbReference type="InterPro" id="IPR010736">
    <property type="entry name" value="SHIPPO-rpt"/>
</dbReference>
<sequence length="280" mass="31151">MSITVSSCQQISQSPLNLSTAKQLWSFPKSSRFGKLENPNNCAVAFYDLPDQKEKRAAGVGYSTKYDFTRNGPKTPAPDAYKIVGELDINKSKNRGFPFGVSRDKMWQSGIMGGLNKVTPGPGKYESQSTLSSTRYTMRPKNSQDIMILTKNVPGPGAYNSVQGIDSKGKYPISKFTNSCATLFNPPRSKRFDDKQYSNDVPGPGNYKLDNIGIQKVIFQSQFQQTGFYPISNLHSSKCRSFPHDIRKTYSVSSMQTPGPGQYRLPSDFGYYESKSVSRS</sequence>
<gene>
    <name evidence="1" type="ORF">PPRIM_AZ9-3.1.T1280030</name>
</gene>
<name>A0A8S1PRI5_PARPR</name>
<dbReference type="EMBL" id="CAJJDM010000131">
    <property type="protein sequence ID" value="CAD8105631.1"/>
    <property type="molecule type" value="Genomic_DNA"/>
</dbReference>
<dbReference type="PANTHER" id="PTHR21580">
    <property type="entry name" value="SHIPPO-1-RELATED"/>
    <property type="match status" value="1"/>
</dbReference>
<keyword evidence="2" id="KW-1185">Reference proteome</keyword>
<protein>
    <submittedName>
        <fullName evidence="1">Uncharacterized protein</fullName>
    </submittedName>
</protein>
<organism evidence="1 2">
    <name type="scientific">Paramecium primaurelia</name>
    <dbReference type="NCBI Taxonomy" id="5886"/>
    <lineage>
        <taxon>Eukaryota</taxon>
        <taxon>Sar</taxon>
        <taxon>Alveolata</taxon>
        <taxon>Ciliophora</taxon>
        <taxon>Intramacronucleata</taxon>
        <taxon>Oligohymenophorea</taxon>
        <taxon>Peniculida</taxon>
        <taxon>Parameciidae</taxon>
        <taxon>Paramecium</taxon>
    </lineage>
</organism>
<dbReference type="Pfam" id="PF07004">
    <property type="entry name" value="SHIPPO-rpt"/>
    <property type="match status" value="4"/>
</dbReference>
<reference evidence="1" key="1">
    <citation type="submission" date="2021-01" db="EMBL/GenBank/DDBJ databases">
        <authorList>
            <consortium name="Genoscope - CEA"/>
            <person name="William W."/>
        </authorList>
    </citation>
    <scope>NUCLEOTIDE SEQUENCE</scope>
</reference>
<dbReference type="Proteomes" id="UP000688137">
    <property type="component" value="Unassembled WGS sequence"/>
</dbReference>
<proteinExistence type="predicted"/>
<evidence type="ECO:0000313" key="1">
    <source>
        <dbReference type="EMBL" id="CAD8105631.1"/>
    </source>
</evidence>